<dbReference type="EMBL" id="QJKJ01001266">
    <property type="protein sequence ID" value="RDY08486.1"/>
    <property type="molecule type" value="Genomic_DNA"/>
</dbReference>
<keyword evidence="2" id="KW-1185">Reference proteome</keyword>
<reference evidence="1" key="1">
    <citation type="submission" date="2018-05" db="EMBL/GenBank/DDBJ databases">
        <title>Draft genome of Mucuna pruriens seed.</title>
        <authorList>
            <person name="Nnadi N.E."/>
            <person name="Vos R."/>
            <person name="Hasami M.H."/>
            <person name="Devisetty U.K."/>
            <person name="Aguiy J.C."/>
        </authorList>
    </citation>
    <scope>NUCLEOTIDE SEQUENCE [LARGE SCALE GENOMIC DNA]</scope>
    <source>
        <strain evidence="1">JCA_2017</strain>
    </source>
</reference>
<feature type="non-terminal residue" evidence="1">
    <location>
        <position position="1"/>
    </location>
</feature>
<dbReference type="Proteomes" id="UP000257109">
    <property type="component" value="Unassembled WGS sequence"/>
</dbReference>
<protein>
    <submittedName>
        <fullName evidence="1">Uncharacterized protein</fullName>
    </submittedName>
</protein>
<evidence type="ECO:0000313" key="2">
    <source>
        <dbReference type="Proteomes" id="UP000257109"/>
    </source>
</evidence>
<organism evidence="1 2">
    <name type="scientific">Mucuna pruriens</name>
    <name type="common">Velvet bean</name>
    <name type="synonym">Dolichos pruriens</name>
    <dbReference type="NCBI Taxonomy" id="157652"/>
    <lineage>
        <taxon>Eukaryota</taxon>
        <taxon>Viridiplantae</taxon>
        <taxon>Streptophyta</taxon>
        <taxon>Embryophyta</taxon>
        <taxon>Tracheophyta</taxon>
        <taxon>Spermatophyta</taxon>
        <taxon>Magnoliopsida</taxon>
        <taxon>eudicotyledons</taxon>
        <taxon>Gunneridae</taxon>
        <taxon>Pentapetalae</taxon>
        <taxon>rosids</taxon>
        <taxon>fabids</taxon>
        <taxon>Fabales</taxon>
        <taxon>Fabaceae</taxon>
        <taxon>Papilionoideae</taxon>
        <taxon>50 kb inversion clade</taxon>
        <taxon>NPAAA clade</taxon>
        <taxon>indigoferoid/millettioid clade</taxon>
        <taxon>Phaseoleae</taxon>
        <taxon>Mucuna</taxon>
    </lineage>
</organism>
<evidence type="ECO:0000313" key="1">
    <source>
        <dbReference type="EMBL" id="RDY08486.1"/>
    </source>
</evidence>
<sequence length="139" mass="15994">MYYHSEVCVSKQSLLHSSLFNSASVMLGRSSRHRAKFELTRVARYRLTRRDIFHALEGIASHVLCSPLVEYYNYHSQSAWEAEFTFHQLQASIEQLETTRAIAEATRLVNPPKFHGLNELCKNNPLQFKGESDLDVANH</sequence>
<dbReference type="AlphaFoldDB" id="A0A371I0D2"/>
<proteinExistence type="predicted"/>
<name>A0A371I0D2_MUCPR</name>
<comment type="caution">
    <text evidence="1">The sequence shown here is derived from an EMBL/GenBank/DDBJ whole genome shotgun (WGS) entry which is preliminary data.</text>
</comment>
<accession>A0A371I0D2</accession>
<gene>
    <name evidence="1" type="ORF">CR513_07277</name>
</gene>